<dbReference type="FunFam" id="3.30.70.1430:FF:000002">
    <property type="entry name" value="Efflux pump membrane transporter"/>
    <property type="match status" value="1"/>
</dbReference>
<dbReference type="Proteomes" id="UP000282086">
    <property type="component" value="Chromosome"/>
</dbReference>
<organism evidence="1 2">
    <name type="scientific">Salmonella enterica I</name>
    <dbReference type="NCBI Taxonomy" id="59201"/>
    <lineage>
        <taxon>Bacteria</taxon>
        <taxon>Pseudomonadati</taxon>
        <taxon>Pseudomonadota</taxon>
        <taxon>Gammaproteobacteria</taxon>
        <taxon>Enterobacterales</taxon>
        <taxon>Enterobacteriaceae</taxon>
        <taxon>Salmonella</taxon>
    </lineage>
</organism>
<protein>
    <submittedName>
        <fullName evidence="1">Acriflavine resistance protein F Protein envD</fullName>
    </submittedName>
</protein>
<dbReference type="PANTHER" id="PTHR32063:SF32">
    <property type="entry name" value="AMINOGLYCOSIDE EFFLUX PUMP-RELATED"/>
    <property type="match status" value="1"/>
</dbReference>
<sequence>MFCCLAAWCSCFCVSPTSFLPQEDRGMFTTSIQLPSGSTQQQTLKVVEKVENYYFTHEKDNIMSVFSTVGSGPGGNGQNVARMFVRLKDWDARDPTTGSSFAIIERATKAFNQIKEARVFASSPPAISGLGSLRRVLIWNYRITPEQAMTR</sequence>
<dbReference type="SUPFAM" id="SSF82693">
    <property type="entry name" value="Multidrug efflux transporter AcrB pore domain, PN1, PN2, PC1 and PC2 subdomains"/>
    <property type="match status" value="1"/>
</dbReference>
<dbReference type="AlphaFoldDB" id="A0A447N6J0"/>
<accession>A0A447N6J0</accession>
<reference evidence="1 2" key="1">
    <citation type="submission" date="2018-12" db="EMBL/GenBank/DDBJ databases">
        <authorList>
            <consortium name="Pathogen Informatics"/>
        </authorList>
    </citation>
    <scope>NUCLEOTIDE SEQUENCE [LARGE SCALE GENOMIC DNA]</scope>
    <source>
        <strain evidence="1 2">NCTC129</strain>
    </source>
</reference>
<dbReference type="Gene3D" id="3.30.70.1430">
    <property type="entry name" value="Multidrug efflux transporter AcrB pore domain"/>
    <property type="match status" value="1"/>
</dbReference>
<evidence type="ECO:0000313" key="1">
    <source>
        <dbReference type="EMBL" id="VDZ98934.1"/>
    </source>
</evidence>
<dbReference type="InterPro" id="IPR001036">
    <property type="entry name" value="Acrflvin-R"/>
</dbReference>
<dbReference type="PANTHER" id="PTHR32063">
    <property type="match status" value="1"/>
</dbReference>
<dbReference type="GO" id="GO:0005886">
    <property type="term" value="C:plasma membrane"/>
    <property type="evidence" value="ECO:0007669"/>
    <property type="project" value="TreeGrafter"/>
</dbReference>
<evidence type="ECO:0000313" key="2">
    <source>
        <dbReference type="Proteomes" id="UP000282086"/>
    </source>
</evidence>
<name>A0A447N6J0_SALET</name>
<gene>
    <name evidence="1" type="primary">yhiV_3</name>
    <name evidence="1" type="ORF">NCTC129_05230</name>
</gene>
<proteinExistence type="predicted"/>
<dbReference type="Pfam" id="PF00873">
    <property type="entry name" value="ACR_tran"/>
    <property type="match status" value="1"/>
</dbReference>
<dbReference type="GO" id="GO:0042910">
    <property type="term" value="F:xenobiotic transmembrane transporter activity"/>
    <property type="evidence" value="ECO:0007669"/>
    <property type="project" value="TreeGrafter"/>
</dbReference>
<dbReference type="PRINTS" id="PR00702">
    <property type="entry name" value="ACRIFLAVINRP"/>
</dbReference>
<dbReference type="EMBL" id="LR134140">
    <property type="protein sequence ID" value="VDZ98934.1"/>
    <property type="molecule type" value="Genomic_DNA"/>
</dbReference>